<dbReference type="PANTHER" id="PTHR42855:SF1">
    <property type="entry name" value="ABC TRANSPORTER DOMAIN-CONTAINING PROTEIN"/>
    <property type="match status" value="1"/>
</dbReference>
<dbReference type="PROSITE" id="PS50893">
    <property type="entry name" value="ABC_TRANSPORTER_2"/>
    <property type="match status" value="2"/>
</dbReference>
<dbReference type="AlphaFoldDB" id="A0A1I5CAM5"/>
<dbReference type="InterPro" id="IPR051309">
    <property type="entry name" value="ABCF_ATPase"/>
</dbReference>
<dbReference type="GO" id="GO:0005524">
    <property type="term" value="F:ATP binding"/>
    <property type="evidence" value="ECO:0007669"/>
    <property type="project" value="UniProtKB-KW"/>
</dbReference>
<protein>
    <submittedName>
        <fullName evidence="5">Macrolide transport system ATP-binding/permease protein</fullName>
    </submittedName>
</protein>
<dbReference type="FunFam" id="3.40.50.300:FF:000011">
    <property type="entry name" value="Putative ABC transporter ATP-binding component"/>
    <property type="match status" value="1"/>
</dbReference>
<name>A0A1I5CAM5_PSUAM</name>
<dbReference type="InterPro" id="IPR003593">
    <property type="entry name" value="AAA+_ATPase"/>
</dbReference>
<dbReference type="RefSeq" id="WP_093347253.1">
    <property type="nucleotide sequence ID" value="NZ_FOUY01000022.1"/>
</dbReference>
<dbReference type="InterPro" id="IPR027417">
    <property type="entry name" value="P-loop_NTPase"/>
</dbReference>
<keyword evidence="3" id="KW-0175">Coiled coil</keyword>
<sequence>MSSSTDLQALTAHGLVRSFATRAGRPPVLDGIDLTVAPGTRLGLIGENGAGKSTLLRLLAGADTPDSGTVSAPADLVYLPQEPDAGEHGTVGELLDGALRPLHDAVAALERLAGRMADGSNVGGEDVGGEYDRVLAWAVAHDAWDADRRAEVTAGTLGVAGLDRERPVTTLSGGQRTRLAMTAALVRRPAVLLLDEPTNHLDDDALDLLERALPELPGVVVAASHDRTFLDRVCTELFDLDAGALGTDGNGGRRFGGSFTDYLAEQAASRRRWEERFAEQQERIGELRERTRISTRAIAPGRGPRDNDKFIVKFKGANVERTRARRIDDARRRLAVAEREALPRPPRPLRFTGRLTGDRAGGPGNGAGGGLAVQVRGLRVAGRVRLGLLDLAVGEKLLVTGPNGSGKSTLLAVLHGDLVPDAGAVDVRADRVGLLAQDPEVGPLDRTARAAYAALLGPELAERLPLGELGLLHPREHGTLVGELSLGQRRRLALAVAIADAPDLLLLDEPTNHVSLRLAGELEEAIGTAPGAVVVTSHDRWLRRRWTGRELALPGG</sequence>
<evidence type="ECO:0000256" key="2">
    <source>
        <dbReference type="ARBA" id="ARBA00022840"/>
    </source>
</evidence>
<organism evidence="5 6">
    <name type="scientific">Pseudonocardia ammonioxydans</name>
    <dbReference type="NCBI Taxonomy" id="260086"/>
    <lineage>
        <taxon>Bacteria</taxon>
        <taxon>Bacillati</taxon>
        <taxon>Actinomycetota</taxon>
        <taxon>Actinomycetes</taxon>
        <taxon>Pseudonocardiales</taxon>
        <taxon>Pseudonocardiaceae</taxon>
        <taxon>Pseudonocardia</taxon>
    </lineage>
</organism>
<evidence type="ECO:0000313" key="6">
    <source>
        <dbReference type="Proteomes" id="UP000199614"/>
    </source>
</evidence>
<dbReference type="PANTHER" id="PTHR42855">
    <property type="entry name" value="ABC TRANSPORTER ATP-BINDING SUBUNIT"/>
    <property type="match status" value="1"/>
</dbReference>
<evidence type="ECO:0000313" key="5">
    <source>
        <dbReference type="EMBL" id="SFN84058.1"/>
    </source>
</evidence>
<gene>
    <name evidence="5" type="ORF">SAMN05216207_102294</name>
</gene>
<keyword evidence="1" id="KW-0547">Nucleotide-binding</keyword>
<dbReference type="SUPFAM" id="SSF52540">
    <property type="entry name" value="P-loop containing nucleoside triphosphate hydrolases"/>
    <property type="match status" value="2"/>
</dbReference>
<evidence type="ECO:0000259" key="4">
    <source>
        <dbReference type="PROSITE" id="PS50893"/>
    </source>
</evidence>
<dbReference type="STRING" id="260086.SAMN05216207_102294"/>
<dbReference type="InterPro" id="IPR003439">
    <property type="entry name" value="ABC_transporter-like_ATP-bd"/>
</dbReference>
<keyword evidence="6" id="KW-1185">Reference proteome</keyword>
<feature type="domain" description="ABC transporter" evidence="4">
    <location>
        <begin position="349"/>
        <end position="556"/>
    </location>
</feature>
<dbReference type="Pfam" id="PF00005">
    <property type="entry name" value="ABC_tran"/>
    <property type="match status" value="2"/>
</dbReference>
<feature type="domain" description="ABC transporter" evidence="4">
    <location>
        <begin position="10"/>
        <end position="267"/>
    </location>
</feature>
<dbReference type="OrthoDB" id="3169603at2"/>
<accession>A0A1I5CAM5</accession>
<evidence type="ECO:0000256" key="1">
    <source>
        <dbReference type="ARBA" id="ARBA00022741"/>
    </source>
</evidence>
<dbReference type="GO" id="GO:0016887">
    <property type="term" value="F:ATP hydrolysis activity"/>
    <property type="evidence" value="ECO:0007669"/>
    <property type="project" value="InterPro"/>
</dbReference>
<keyword evidence="2 5" id="KW-0067">ATP-binding</keyword>
<reference evidence="5 6" key="1">
    <citation type="submission" date="2016-10" db="EMBL/GenBank/DDBJ databases">
        <authorList>
            <person name="de Groot N.N."/>
        </authorList>
    </citation>
    <scope>NUCLEOTIDE SEQUENCE [LARGE SCALE GENOMIC DNA]</scope>
    <source>
        <strain evidence="5 6">CGMCC 4.1877</strain>
    </source>
</reference>
<dbReference type="Proteomes" id="UP000199614">
    <property type="component" value="Unassembled WGS sequence"/>
</dbReference>
<dbReference type="InterPro" id="IPR017871">
    <property type="entry name" value="ABC_transporter-like_CS"/>
</dbReference>
<evidence type="ECO:0000256" key="3">
    <source>
        <dbReference type="SAM" id="Coils"/>
    </source>
</evidence>
<feature type="coiled-coil region" evidence="3">
    <location>
        <begin position="263"/>
        <end position="290"/>
    </location>
</feature>
<proteinExistence type="predicted"/>
<dbReference type="SMART" id="SM00382">
    <property type="entry name" value="AAA"/>
    <property type="match status" value="2"/>
</dbReference>
<dbReference type="Gene3D" id="3.40.50.300">
    <property type="entry name" value="P-loop containing nucleotide triphosphate hydrolases"/>
    <property type="match status" value="2"/>
</dbReference>
<dbReference type="EMBL" id="FOUY01000022">
    <property type="protein sequence ID" value="SFN84058.1"/>
    <property type="molecule type" value="Genomic_DNA"/>
</dbReference>
<dbReference type="PROSITE" id="PS00211">
    <property type="entry name" value="ABC_TRANSPORTER_1"/>
    <property type="match status" value="1"/>
</dbReference>